<protein>
    <recommendedName>
        <fullName evidence="5">Zn(2)-C6 fungal-type domain-containing protein</fullName>
    </recommendedName>
</protein>
<keyword evidence="7" id="KW-1185">Reference proteome</keyword>
<dbReference type="PANTHER" id="PTHR31001:SF81">
    <property type="entry name" value="ZN(II)2CYS6 TRANSCRIPTION FACTOR"/>
    <property type="match status" value="1"/>
</dbReference>
<dbReference type="STRING" id="321146.A0A139H370"/>
<feature type="region of interest" description="Disordered" evidence="4">
    <location>
        <begin position="765"/>
        <end position="889"/>
    </location>
</feature>
<reference evidence="6 7" key="1">
    <citation type="submission" date="2015-07" db="EMBL/GenBank/DDBJ databases">
        <title>Comparative genomics of the Sigatoka disease complex on banana suggests a link between parallel evolutionary changes in Pseudocercospora fijiensis and Pseudocercospora eumusae and increased virulence on the banana host.</title>
        <authorList>
            <person name="Chang T.-C."/>
            <person name="Salvucci A."/>
            <person name="Crous P.W."/>
            <person name="Stergiopoulos I."/>
        </authorList>
    </citation>
    <scope>NUCLEOTIDE SEQUENCE [LARGE SCALE GENOMIC DNA]</scope>
    <source>
        <strain evidence="6 7">CBS 114824</strain>
    </source>
</reference>
<feature type="region of interest" description="Disordered" evidence="4">
    <location>
        <begin position="1"/>
        <end position="40"/>
    </location>
</feature>
<evidence type="ECO:0000313" key="6">
    <source>
        <dbReference type="EMBL" id="KXS96809.1"/>
    </source>
</evidence>
<proteinExistence type="predicted"/>
<feature type="compositionally biased region" description="Basic residues" evidence="4">
    <location>
        <begin position="848"/>
        <end position="861"/>
    </location>
</feature>
<accession>A0A139H370</accession>
<evidence type="ECO:0000313" key="7">
    <source>
        <dbReference type="Proteomes" id="UP000070133"/>
    </source>
</evidence>
<feature type="compositionally biased region" description="Polar residues" evidence="4">
    <location>
        <begin position="821"/>
        <end position="832"/>
    </location>
</feature>
<gene>
    <name evidence="6" type="ORF">AC578_8309</name>
</gene>
<feature type="compositionally biased region" description="Polar residues" evidence="4">
    <location>
        <begin position="803"/>
        <end position="814"/>
    </location>
</feature>
<dbReference type="InterPro" id="IPR036864">
    <property type="entry name" value="Zn2-C6_fun-type_DNA-bd_sf"/>
</dbReference>
<dbReference type="OrthoDB" id="1747771at2759"/>
<dbReference type="PROSITE" id="PS50048">
    <property type="entry name" value="ZN2_CY6_FUNGAL_2"/>
    <property type="match status" value="1"/>
</dbReference>
<feature type="compositionally biased region" description="Low complexity" evidence="4">
    <location>
        <begin position="1"/>
        <end position="12"/>
    </location>
</feature>
<sequence length="889" mass="98969">MSSSSWAGYGPSAPAPGGPSNQLQRTGSGDRQKKPQSRQLLSCTKCRERKVKCDRTKPCSACCARGHPKECEFVVGEGNDYSPIQQSYEIRKLRAENQRLKEKLQAARLTQSGDEDDDEDSSDKKSSRTTSRAAASRQRRFKTGDRVDNLYFGTPGLANIVADFANLQFGTQSLTHTIPRGKDLYHHEQSSLYPFSILWPSGNGAGDMARSLLPPHDDVLQCLDVFQKRAQSCYFPHTPDELTRKEVERFLGDAVNYAERAPDMLALIFAMLATAMQMGIYDRYGGWAEGAVEETRRNSDVYIAAAMQALRVASFMNTPTLLGIQTLVMIGPYLTNSGRFLDAWTLFGTTIRMAHSIGLHRNPQLLEPTPPLRESMIRKTLWWWMLHMDQQYSVTLGRPLGISGFGDCPPPEQLTTNPTILRLGEFVDHFTILARQILGSDGMMNVGRIDEFTDKLLGLWDTMPEALQFNESWSQEHTPLPDWPLEVMSAMLYAKVQSFLILLNRQRIERTQGVAHENSPPGSMGPPPRPSTMQSSLYSEHPLHPAPLRGRSLVINSSCALIQAFMFLYLRKPEVLICWTMGQQAFNASMILILDAWETENNVNIHWVDKAYLVFTELQKHGVHQLAELAVQRISDGLAVLGNRAAQRRQQAEASRKAYQPQLQIDTASMTDFQSDAVMGNTGMFLLEDLGLQTYSPHAFAPLGWHIAGSAHPSNPSNPTTPNIPSPIIPVSQVTAAPFPAVMPPYSMAPIGTASYSIGIPPQMSSVYQQQQTQQQQQQQQQQRRISTTPSAGPIRPQAAFTPINTDISLQQPQRQHHSPQELQQASQSFSQVRGPRHSGGGGSSSSSHHHHHQTSSHRHSTATGAGPRGINSHSHRLDRPPRSQQRRK</sequence>
<dbReference type="InterPro" id="IPR050613">
    <property type="entry name" value="Sec_Metabolite_Reg"/>
</dbReference>
<feature type="region of interest" description="Disordered" evidence="4">
    <location>
        <begin position="105"/>
        <end position="140"/>
    </location>
</feature>
<dbReference type="SMART" id="SM00066">
    <property type="entry name" value="GAL4"/>
    <property type="match status" value="1"/>
</dbReference>
<feature type="region of interest" description="Disordered" evidence="4">
    <location>
        <begin position="512"/>
        <end position="538"/>
    </location>
</feature>
<dbReference type="PANTHER" id="PTHR31001">
    <property type="entry name" value="UNCHARACTERIZED TRANSCRIPTIONAL REGULATORY PROTEIN"/>
    <property type="match status" value="1"/>
</dbReference>
<dbReference type="GO" id="GO:0006351">
    <property type="term" value="P:DNA-templated transcription"/>
    <property type="evidence" value="ECO:0007669"/>
    <property type="project" value="InterPro"/>
</dbReference>
<dbReference type="CDD" id="cd12148">
    <property type="entry name" value="fungal_TF_MHR"/>
    <property type="match status" value="1"/>
</dbReference>
<name>A0A139H370_9PEZI</name>
<dbReference type="AlphaFoldDB" id="A0A139H370"/>
<dbReference type="GO" id="GO:0003677">
    <property type="term" value="F:DNA binding"/>
    <property type="evidence" value="ECO:0007669"/>
    <property type="project" value="InterPro"/>
</dbReference>
<feature type="domain" description="Zn(2)-C6 fungal-type" evidence="5">
    <location>
        <begin position="42"/>
        <end position="73"/>
    </location>
</feature>
<dbReference type="InterPro" id="IPR007219">
    <property type="entry name" value="XnlR_reg_dom"/>
</dbReference>
<dbReference type="Proteomes" id="UP000070133">
    <property type="component" value="Unassembled WGS sequence"/>
</dbReference>
<evidence type="ECO:0000259" key="5">
    <source>
        <dbReference type="PROSITE" id="PS50048"/>
    </source>
</evidence>
<dbReference type="SMART" id="SM00906">
    <property type="entry name" value="Fungal_trans"/>
    <property type="match status" value="1"/>
</dbReference>
<evidence type="ECO:0000256" key="1">
    <source>
        <dbReference type="ARBA" id="ARBA00004123"/>
    </source>
</evidence>
<evidence type="ECO:0000256" key="2">
    <source>
        <dbReference type="ARBA" id="ARBA00022723"/>
    </source>
</evidence>
<comment type="subcellular location">
    <subcellularLocation>
        <location evidence="1">Nucleus</location>
    </subcellularLocation>
</comment>
<keyword evidence="2" id="KW-0479">Metal-binding</keyword>
<evidence type="ECO:0000256" key="3">
    <source>
        <dbReference type="ARBA" id="ARBA00023242"/>
    </source>
</evidence>
<dbReference type="GO" id="GO:0008270">
    <property type="term" value="F:zinc ion binding"/>
    <property type="evidence" value="ECO:0007669"/>
    <property type="project" value="InterPro"/>
</dbReference>
<dbReference type="GO" id="GO:0000981">
    <property type="term" value="F:DNA-binding transcription factor activity, RNA polymerase II-specific"/>
    <property type="evidence" value="ECO:0007669"/>
    <property type="project" value="InterPro"/>
</dbReference>
<dbReference type="CDD" id="cd00067">
    <property type="entry name" value="GAL4"/>
    <property type="match status" value="1"/>
</dbReference>
<keyword evidence="3" id="KW-0539">Nucleus</keyword>
<dbReference type="GO" id="GO:0005634">
    <property type="term" value="C:nucleus"/>
    <property type="evidence" value="ECO:0007669"/>
    <property type="project" value="UniProtKB-SubCell"/>
</dbReference>
<dbReference type="Pfam" id="PF00172">
    <property type="entry name" value="Zn_clus"/>
    <property type="match status" value="1"/>
</dbReference>
<dbReference type="InterPro" id="IPR001138">
    <property type="entry name" value="Zn2Cys6_DnaBD"/>
</dbReference>
<dbReference type="PROSITE" id="PS00463">
    <property type="entry name" value="ZN2_CY6_FUNGAL_1"/>
    <property type="match status" value="1"/>
</dbReference>
<dbReference type="EMBL" id="LFZN01000162">
    <property type="protein sequence ID" value="KXS96809.1"/>
    <property type="molecule type" value="Genomic_DNA"/>
</dbReference>
<feature type="compositionally biased region" description="Low complexity" evidence="4">
    <location>
        <begin position="769"/>
        <end position="783"/>
    </location>
</feature>
<dbReference type="Gene3D" id="4.10.240.10">
    <property type="entry name" value="Zn(2)-C6 fungal-type DNA-binding domain"/>
    <property type="match status" value="1"/>
</dbReference>
<dbReference type="SUPFAM" id="SSF57701">
    <property type="entry name" value="Zn2/Cys6 DNA-binding domain"/>
    <property type="match status" value="1"/>
</dbReference>
<evidence type="ECO:0000256" key="4">
    <source>
        <dbReference type="SAM" id="MobiDB-lite"/>
    </source>
</evidence>
<organism evidence="6 7">
    <name type="scientific">Pseudocercospora eumusae</name>
    <dbReference type="NCBI Taxonomy" id="321146"/>
    <lineage>
        <taxon>Eukaryota</taxon>
        <taxon>Fungi</taxon>
        <taxon>Dikarya</taxon>
        <taxon>Ascomycota</taxon>
        <taxon>Pezizomycotina</taxon>
        <taxon>Dothideomycetes</taxon>
        <taxon>Dothideomycetidae</taxon>
        <taxon>Mycosphaerellales</taxon>
        <taxon>Mycosphaerellaceae</taxon>
        <taxon>Pseudocercospora</taxon>
    </lineage>
</organism>
<comment type="caution">
    <text evidence="6">The sequence shown here is derived from an EMBL/GenBank/DDBJ whole genome shotgun (WGS) entry which is preliminary data.</text>
</comment>
<dbReference type="Pfam" id="PF04082">
    <property type="entry name" value="Fungal_trans"/>
    <property type="match status" value="1"/>
</dbReference>